<dbReference type="OrthoDB" id="1711074at2"/>
<dbReference type="STRING" id="263475.AMD00_12105"/>
<dbReference type="AlphaFoldDB" id="A0A0M0LDK5"/>
<dbReference type="Pfam" id="PF14101">
    <property type="entry name" value="DUF4275"/>
    <property type="match status" value="1"/>
</dbReference>
<evidence type="ECO:0000313" key="2">
    <source>
        <dbReference type="Proteomes" id="UP000036867"/>
    </source>
</evidence>
<keyword evidence="2" id="KW-1185">Reference proteome</keyword>
<protein>
    <submittedName>
        <fullName evidence="1">Atp synthase f1 subunit delta</fullName>
    </submittedName>
</protein>
<dbReference type="EMBL" id="LILB01000005">
    <property type="protein sequence ID" value="KOO49129.1"/>
    <property type="molecule type" value="Genomic_DNA"/>
</dbReference>
<evidence type="ECO:0000313" key="1">
    <source>
        <dbReference type="EMBL" id="KOO49129.1"/>
    </source>
</evidence>
<sequence length="135" mass="16611">MQNKELKMLAIPKWGRYLREKWLENFAGHLTKEEQKEIYMDSFLWHLCSYEKVIRLEKEEAIKAFERQKKNRCTIFYQFTNEAFLVQNAKNLNVKDLPYDDWDHSDIYVMDWENNWTFIITHENGWIGPYFIHKP</sequence>
<dbReference type="Proteomes" id="UP000036867">
    <property type="component" value="Unassembled WGS sequence"/>
</dbReference>
<comment type="caution">
    <text evidence="1">The sequence shown here is derived from an EMBL/GenBank/DDBJ whole genome shotgun (WGS) entry which is preliminary data.</text>
</comment>
<accession>A0A0M0LDK5</accession>
<organism evidence="1 2">
    <name type="scientific">Viridibacillus arvi</name>
    <dbReference type="NCBI Taxonomy" id="263475"/>
    <lineage>
        <taxon>Bacteria</taxon>
        <taxon>Bacillati</taxon>
        <taxon>Bacillota</taxon>
        <taxon>Bacilli</taxon>
        <taxon>Bacillales</taxon>
        <taxon>Caryophanaceae</taxon>
        <taxon>Viridibacillus</taxon>
    </lineage>
</organism>
<reference evidence="2" key="1">
    <citation type="submission" date="2015-08" db="EMBL/GenBank/DDBJ databases">
        <title>Fjat-10028 dsm 16317.</title>
        <authorList>
            <person name="Liu B."/>
            <person name="Wang J."/>
            <person name="Zhu Y."/>
            <person name="Liu G."/>
            <person name="Chen Q."/>
            <person name="Chen Z."/>
            <person name="Lan J."/>
            <person name="Che J."/>
            <person name="Ge C."/>
            <person name="Shi H."/>
            <person name="Pan Z."/>
            <person name="Liu X."/>
        </authorList>
    </citation>
    <scope>NUCLEOTIDE SEQUENCE [LARGE SCALE GENOMIC DNA]</scope>
    <source>
        <strain evidence="2">DSM 16317</strain>
    </source>
</reference>
<name>A0A0M0LDK5_9BACL</name>
<dbReference type="GeneID" id="301136839"/>
<proteinExistence type="predicted"/>
<dbReference type="RefSeq" id="WP_053417320.1">
    <property type="nucleotide sequence ID" value="NZ_JBNNVA010000001.1"/>
</dbReference>
<dbReference type="InterPro" id="IPR025454">
    <property type="entry name" value="DUF4275"/>
</dbReference>
<gene>
    <name evidence="1" type="ORF">AMD00_12105</name>
</gene>